<dbReference type="InterPro" id="IPR002477">
    <property type="entry name" value="Peptidoglycan-bd-like"/>
</dbReference>
<feature type="chain" id="PRO_5045542152" evidence="1">
    <location>
        <begin position="47"/>
        <end position="422"/>
    </location>
</feature>
<dbReference type="PANTHER" id="PTHR30163:SF8">
    <property type="entry name" value="LYTIC MUREIN TRANSGLYCOSYLASE"/>
    <property type="match status" value="1"/>
</dbReference>
<dbReference type="SUPFAM" id="SSF53955">
    <property type="entry name" value="Lysozyme-like"/>
    <property type="match status" value="1"/>
</dbReference>
<dbReference type="Gene3D" id="1.10.530.10">
    <property type="match status" value="1"/>
</dbReference>
<feature type="domain" description="Peptidoglycan binding-like" evidence="2">
    <location>
        <begin position="363"/>
        <end position="418"/>
    </location>
</feature>
<organism evidence="4 5">
    <name type="scientific">Roseibium denhamense</name>
    <dbReference type="NCBI Taxonomy" id="76305"/>
    <lineage>
        <taxon>Bacteria</taxon>
        <taxon>Pseudomonadati</taxon>
        <taxon>Pseudomonadota</taxon>
        <taxon>Alphaproteobacteria</taxon>
        <taxon>Hyphomicrobiales</taxon>
        <taxon>Stappiaceae</taxon>
        <taxon>Roseibium</taxon>
    </lineage>
</organism>
<name>A0ABY1NKA9_9HYPH</name>
<dbReference type="RefSeq" id="WP_155192061.1">
    <property type="nucleotide sequence ID" value="NZ_BAAAEA010000001.1"/>
</dbReference>
<evidence type="ECO:0000259" key="2">
    <source>
        <dbReference type="Pfam" id="PF01471"/>
    </source>
</evidence>
<sequence>MRSSLRKATVFLLRNPVASALSSVKRTTWRVAVAGLVALPAGQAAADPGFSRFVADFWPTARAAGVSAQTYNSVFAGMEPDTDTLRLMDRQSEFVKPIWEYLDSAVSESRVEKGRELLQQYGPVLRQIEARFGVDREAVLAIWGMETNYGGFMGRHNVIQALATLAYAAPRRKSFWERELVTALNIVQAGHVRFQDMEGSWAGAMGHTQFMPSSWKAYAADYDGDGRRDIWTSIPDALASTASYLKKHGWQTGKTWGYEVQLPSGFDYHLADGEKTKTLSEWTRYGVQRMNGRDFPRPSDNAILVLPAGANGPAFLMLRNFYVIKRYNNATAYALAVGHLADRIIGGGPLAGDWSRQHLPLTRSETKELQALLNRRGFQVGAADGKVGPATRRGIRAFQVSRGLVPDGYASAVLLAKLKMDG</sequence>
<evidence type="ECO:0000313" key="5">
    <source>
        <dbReference type="Proteomes" id="UP001157914"/>
    </source>
</evidence>
<feature type="domain" description="Transglycosylase SLT" evidence="3">
    <location>
        <begin position="50"/>
        <end position="342"/>
    </location>
</feature>
<protein>
    <submittedName>
        <fullName evidence="4">Membrane-bound lytic murein transglycosylase B</fullName>
    </submittedName>
</protein>
<gene>
    <name evidence="4" type="ORF">SAMN06265374_1374</name>
</gene>
<feature type="signal peptide" evidence="1">
    <location>
        <begin position="1"/>
        <end position="46"/>
    </location>
</feature>
<dbReference type="Proteomes" id="UP001157914">
    <property type="component" value="Unassembled WGS sequence"/>
</dbReference>
<proteinExistence type="predicted"/>
<dbReference type="SUPFAM" id="SSF47090">
    <property type="entry name" value="PGBD-like"/>
    <property type="match status" value="1"/>
</dbReference>
<dbReference type="InterPro" id="IPR036365">
    <property type="entry name" value="PGBD-like_sf"/>
</dbReference>
<comment type="caution">
    <text evidence="4">The sequence shown here is derived from an EMBL/GenBank/DDBJ whole genome shotgun (WGS) entry which is preliminary data.</text>
</comment>
<dbReference type="PANTHER" id="PTHR30163">
    <property type="entry name" value="MEMBRANE-BOUND LYTIC MUREIN TRANSGLYCOSYLASE B"/>
    <property type="match status" value="1"/>
</dbReference>
<dbReference type="InterPro" id="IPR036366">
    <property type="entry name" value="PGBDSf"/>
</dbReference>
<dbReference type="Gene3D" id="1.10.8.350">
    <property type="entry name" value="Bacterial muramidase"/>
    <property type="match status" value="1"/>
</dbReference>
<dbReference type="InterPro" id="IPR023346">
    <property type="entry name" value="Lysozyme-like_dom_sf"/>
</dbReference>
<reference evidence="4 5" key="1">
    <citation type="submission" date="2017-05" db="EMBL/GenBank/DDBJ databases">
        <authorList>
            <person name="Varghese N."/>
            <person name="Submissions S."/>
        </authorList>
    </citation>
    <scope>NUCLEOTIDE SEQUENCE [LARGE SCALE GENOMIC DNA]</scope>
    <source>
        <strain evidence="4 5">DSM 15949</strain>
    </source>
</reference>
<dbReference type="CDD" id="cd13399">
    <property type="entry name" value="Slt35-like"/>
    <property type="match status" value="1"/>
</dbReference>
<evidence type="ECO:0000313" key="4">
    <source>
        <dbReference type="EMBL" id="SMP11925.1"/>
    </source>
</evidence>
<dbReference type="EMBL" id="FXTT01000001">
    <property type="protein sequence ID" value="SMP11925.1"/>
    <property type="molecule type" value="Genomic_DNA"/>
</dbReference>
<dbReference type="InterPro" id="IPR043426">
    <property type="entry name" value="MltB-like"/>
</dbReference>
<dbReference type="Pfam" id="PF13406">
    <property type="entry name" value="SLT_2"/>
    <property type="match status" value="1"/>
</dbReference>
<dbReference type="Pfam" id="PF01471">
    <property type="entry name" value="PG_binding_1"/>
    <property type="match status" value="1"/>
</dbReference>
<dbReference type="InterPro" id="IPR011970">
    <property type="entry name" value="MltB_2"/>
</dbReference>
<evidence type="ECO:0000256" key="1">
    <source>
        <dbReference type="SAM" id="SignalP"/>
    </source>
</evidence>
<dbReference type="InterPro" id="IPR031304">
    <property type="entry name" value="SLT_2"/>
</dbReference>
<dbReference type="NCBIfam" id="TIGR02283">
    <property type="entry name" value="MltB_2"/>
    <property type="match status" value="1"/>
</dbReference>
<accession>A0ABY1NKA9</accession>
<keyword evidence="1" id="KW-0732">Signal</keyword>
<keyword evidence="5" id="KW-1185">Reference proteome</keyword>
<evidence type="ECO:0000259" key="3">
    <source>
        <dbReference type="Pfam" id="PF13406"/>
    </source>
</evidence>
<dbReference type="Gene3D" id="1.10.101.10">
    <property type="entry name" value="PGBD-like superfamily/PGBD"/>
    <property type="match status" value="1"/>
</dbReference>